<reference evidence="2 3" key="1">
    <citation type="submission" date="2020-02" db="EMBL/GenBank/DDBJ databases">
        <authorList>
            <person name="Kim M.K."/>
        </authorList>
    </citation>
    <scope>NUCLEOTIDE SEQUENCE [LARGE SCALE GENOMIC DNA]</scope>
    <source>
        <strain evidence="2 3">BT327</strain>
    </source>
</reference>
<feature type="transmembrane region" description="Helical" evidence="1">
    <location>
        <begin position="330"/>
        <end position="348"/>
    </location>
</feature>
<comment type="caution">
    <text evidence="2">The sequence shown here is derived from an EMBL/GenBank/DDBJ whole genome shotgun (WGS) entry which is preliminary data.</text>
</comment>
<feature type="transmembrane region" description="Helical" evidence="1">
    <location>
        <begin position="82"/>
        <end position="106"/>
    </location>
</feature>
<evidence type="ECO:0000313" key="3">
    <source>
        <dbReference type="Proteomes" id="UP000474777"/>
    </source>
</evidence>
<feature type="transmembrane region" description="Helical" evidence="1">
    <location>
        <begin position="12"/>
        <end position="31"/>
    </location>
</feature>
<feature type="transmembrane region" description="Helical" evidence="1">
    <location>
        <begin position="285"/>
        <end position="318"/>
    </location>
</feature>
<keyword evidence="1" id="KW-1133">Transmembrane helix</keyword>
<feature type="transmembrane region" description="Helical" evidence="1">
    <location>
        <begin position="202"/>
        <end position="222"/>
    </location>
</feature>
<keyword evidence="1" id="KW-0472">Membrane</keyword>
<gene>
    <name evidence="2" type="ORF">GXP69_01815</name>
</gene>
<accession>A0A6B3LIF4</accession>
<feature type="transmembrane region" description="Helical" evidence="1">
    <location>
        <begin position="118"/>
        <end position="151"/>
    </location>
</feature>
<sequence>MVSYFRSILPSRLFLLVLLFLAIQLPLYLMLTAGTMQEFYFMLIGERLADGFTMYKQLYDDTAPLSAMVYWLIDLVSGRSVLAYRIVAISLLLLQALALNSILNRYQVYANKSYIPALLYLLMGSVTYELSMLTPLLIGHTFVILSLPYLITVSREGIENNRLFVGGFILGLAAMCYLPLSLYMLVGIFAVVLFASNTFRSILLMLCGFLFPYAVLLTFYFYTNTLDEFLALHLFRPWQFNVAFALPPADLAKLMLLPLLVLVFSVLSSLSLPQRLVFQVKFQQVMWVWLLVALLLCISSEEISANIFVLLLPAIAYFSEYLFTGNMKRWMINLAFSLLLVATLLVRYRDVLGLNPILQLADTQLITDTDIPETIRNERVLVLGPDTRYYLHNKPATPYLNWQLAQRHFGRLNEYDAVYQIYQNFRNERPTYIIADDTLMQELQYKLPTVFDGYKSAGLPNTYTLKQ</sequence>
<feature type="transmembrane region" description="Helical" evidence="1">
    <location>
        <begin position="163"/>
        <end position="195"/>
    </location>
</feature>
<dbReference type="RefSeq" id="WP_163911595.1">
    <property type="nucleotide sequence ID" value="NZ_JAAGWD010000001.1"/>
</dbReference>
<organism evidence="2 3">
    <name type="scientific">Pontibacter burrus</name>
    <dbReference type="NCBI Taxonomy" id="2704466"/>
    <lineage>
        <taxon>Bacteria</taxon>
        <taxon>Pseudomonadati</taxon>
        <taxon>Bacteroidota</taxon>
        <taxon>Cytophagia</taxon>
        <taxon>Cytophagales</taxon>
        <taxon>Hymenobacteraceae</taxon>
        <taxon>Pontibacter</taxon>
    </lineage>
</organism>
<evidence type="ECO:0000256" key="1">
    <source>
        <dbReference type="SAM" id="Phobius"/>
    </source>
</evidence>
<keyword evidence="3" id="KW-1185">Reference proteome</keyword>
<feature type="transmembrane region" description="Helical" evidence="1">
    <location>
        <begin position="254"/>
        <end position="273"/>
    </location>
</feature>
<dbReference type="Proteomes" id="UP000474777">
    <property type="component" value="Unassembled WGS sequence"/>
</dbReference>
<evidence type="ECO:0008006" key="4">
    <source>
        <dbReference type="Google" id="ProtNLM"/>
    </source>
</evidence>
<name>A0A6B3LIF4_9BACT</name>
<proteinExistence type="predicted"/>
<dbReference type="AlphaFoldDB" id="A0A6B3LIF4"/>
<protein>
    <recommendedName>
        <fullName evidence="4">Glycosyltransferase RgtA/B/C/D-like domain-containing protein</fullName>
    </recommendedName>
</protein>
<keyword evidence="1" id="KW-0812">Transmembrane</keyword>
<dbReference type="EMBL" id="JAAGWD010000001">
    <property type="protein sequence ID" value="NEM96419.1"/>
    <property type="molecule type" value="Genomic_DNA"/>
</dbReference>
<evidence type="ECO:0000313" key="2">
    <source>
        <dbReference type="EMBL" id="NEM96419.1"/>
    </source>
</evidence>